<evidence type="ECO:0000313" key="10">
    <source>
        <dbReference type="Proteomes" id="UP000661691"/>
    </source>
</evidence>
<dbReference type="GO" id="GO:0005737">
    <property type="term" value="C:cytoplasm"/>
    <property type="evidence" value="ECO:0007669"/>
    <property type="project" value="UniProtKB-SubCell"/>
</dbReference>
<evidence type="ECO:0000259" key="7">
    <source>
        <dbReference type="Pfam" id="PF21981"/>
    </source>
</evidence>
<comment type="similarity">
    <text evidence="2 5">Belongs to the RecX family.</text>
</comment>
<evidence type="ECO:0000256" key="5">
    <source>
        <dbReference type="HAMAP-Rule" id="MF_01114"/>
    </source>
</evidence>
<comment type="caution">
    <text evidence="9">The sequence shown here is derived from an EMBL/GenBank/DDBJ whole genome shotgun (WGS) entry which is preliminary data.</text>
</comment>
<name>A0A926RY55_9BACL</name>
<organism evidence="9 10">
    <name type="scientific">Polycladospora coralii</name>
    <dbReference type="NCBI Taxonomy" id="2771432"/>
    <lineage>
        <taxon>Bacteria</taxon>
        <taxon>Bacillati</taxon>
        <taxon>Bacillota</taxon>
        <taxon>Bacilli</taxon>
        <taxon>Bacillales</taxon>
        <taxon>Thermoactinomycetaceae</taxon>
        <taxon>Polycladospora</taxon>
    </lineage>
</organism>
<feature type="domain" description="RecX second three-helical" evidence="6">
    <location>
        <begin position="107"/>
        <end position="147"/>
    </location>
</feature>
<reference evidence="9" key="1">
    <citation type="submission" date="2020-09" db="EMBL/GenBank/DDBJ databases">
        <title>A novel bacterium of genus Hazenella, isolated from South China Sea.</title>
        <authorList>
            <person name="Huang H."/>
            <person name="Mo K."/>
            <person name="Hu Y."/>
        </authorList>
    </citation>
    <scope>NUCLEOTIDE SEQUENCE</scope>
    <source>
        <strain evidence="9">IB182357</strain>
    </source>
</reference>
<evidence type="ECO:0000256" key="2">
    <source>
        <dbReference type="ARBA" id="ARBA00009695"/>
    </source>
</evidence>
<sequence>MRITRIERESRLKKRYQIFVNEQALISVHEDTLIKHNLHKGMEVNQHTLRDVMKADERNQVRLKALRYLSYRPRTCNEVRIYLAKLELNPDDIEHMIAELKDCGYLDDRKYAHAWVEERKRNKGYGWLKVKQELKAKGISDRWIEEVHSQFAQEEQRQLAMEIAERRYLRIQHDPWPKIERKLGQYLQRRGFSLGEIYDVLAHIRAQNRIERE</sequence>
<evidence type="ECO:0000259" key="8">
    <source>
        <dbReference type="Pfam" id="PF21982"/>
    </source>
</evidence>
<dbReference type="InterPro" id="IPR053924">
    <property type="entry name" value="RecX_HTH_2nd"/>
</dbReference>
<accession>A0A926RY55</accession>
<dbReference type="Proteomes" id="UP000661691">
    <property type="component" value="Unassembled WGS sequence"/>
</dbReference>
<evidence type="ECO:0000256" key="1">
    <source>
        <dbReference type="ARBA" id="ARBA00004496"/>
    </source>
</evidence>
<comment type="subcellular location">
    <subcellularLocation>
        <location evidence="1 5">Cytoplasm</location>
    </subcellularLocation>
</comment>
<dbReference type="PANTHER" id="PTHR33602">
    <property type="entry name" value="REGULATORY PROTEIN RECX FAMILY PROTEIN"/>
    <property type="match status" value="1"/>
</dbReference>
<proteinExistence type="inferred from homology"/>
<feature type="domain" description="RecX third three-helical" evidence="7">
    <location>
        <begin position="154"/>
        <end position="201"/>
    </location>
</feature>
<dbReference type="InterPro" id="IPR053925">
    <property type="entry name" value="RecX_HTH_3rd"/>
</dbReference>
<dbReference type="Pfam" id="PF21982">
    <property type="entry name" value="RecX_HTH1"/>
    <property type="match status" value="1"/>
</dbReference>
<dbReference type="AlphaFoldDB" id="A0A926RY55"/>
<dbReference type="Pfam" id="PF21981">
    <property type="entry name" value="RecX_HTH3"/>
    <property type="match status" value="1"/>
</dbReference>
<dbReference type="InterPro" id="IPR036388">
    <property type="entry name" value="WH-like_DNA-bd_sf"/>
</dbReference>
<dbReference type="RefSeq" id="WP_191142361.1">
    <property type="nucleotide sequence ID" value="NZ_JACXAH010000020.1"/>
</dbReference>
<evidence type="ECO:0000256" key="4">
    <source>
        <dbReference type="ARBA" id="ARBA00022490"/>
    </source>
</evidence>
<dbReference type="InterPro" id="IPR003783">
    <property type="entry name" value="Regulatory_RecX"/>
</dbReference>
<keyword evidence="4 5" id="KW-0963">Cytoplasm</keyword>
<dbReference type="HAMAP" id="MF_01114">
    <property type="entry name" value="RecX"/>
    <property type="match status" value="1"/>
</dbReference>
<comment type="function">
    <text evidence="5">Modulates RecA activity.</text>
</comment>
<protein>
    <recommendedName>
        <fullName evidence="3 5">Regulatory protein RecX</fullName>
    </recommendedName>
</protein>
<keyword evidence="10" id="KW-1185">Reference proteome</keyword>
<evidence type="ECO:0000259" key="6">
    <source>
        <dbReference type="Pfam" id="PF02631"/>
    </source>
</evidence>
<dbReference type="InterPro" id="IPR053926">
    <property type="entry name" value="RecX_HTH_1st"/>
</dbReference>
<dbReference type="Gene3D" id="1.10.10.10">
    <property type="entry name" value="Winged helix-like DNA-binding domain superfamily/Winged helix DNA-binding domain"/>
    <property type="match status" value="3"/>
</dbReference>
<evidence type="ECO:0000313" key="9">
    <source>
        <dbReference type="EMBL" id="MBD1373186.1"/>
    </source>
</evidence>
<evidence type="ECO:0000256" key="3">
    <source>
        <dbReference type="ARBA" id="ARBA00018111"/>
    </source>
</evidence>
<feature type="domain" description="RecX first three-helical" evidence="8">
    <location>
        <begin position="63"/>
        <end position="100"/>
    </location>
</feature>
<dbReference type="PANTHER" id="PTHR33602:SF1">
    <property type="entry name" value="REGULATORY PROTEIN RECX FAMILY PROTEIN"/>
    <property type="match status" value="1"/>
</dbReference>
<gene>
    <name evidence="5" type="primary">recX</name>
    <name evidence="9" type="ORF">IC620_12595</name>
</gene>
<dbReference type="Pfam" id="PF02631">
    <property type="entry name" value="RecX_HTH2"/>
    <property type="match status" value="1"/>
</dbReference>
<dbReference type="EMBL" id="JACXAH010000020">
    <property type="protein sequence ID" value="MBD1373186.1"/>
    <property type="molecule type" value="Genomic_DNA"/>
</dbReference>
<dbReference type="GO" id="GO:0006282">
    <property type="term" value="P:regulation of DNA repair"/>
    <property type="evidence" value="ECO:0007669"/>
    <property type="project" value="UniProtKB-UniRule"/>
</dbReference>